<gene>
    <name evidence="4" type="ORF">RPE78_17805</name>
</gene>
<dbReference type="Gene3D" id="3.40.50.1100">
    <property type="match status" value="2"/>
</dbReference>
<geneLocation type="plasmid" evidence="4 5">
    <name>unnamed3</name>
</geneLocation>
<keyword evidence="5" id="KW-1185">Reference proteome</keyword>
<feature type="domain" description="Tryptophan synthase beta chain-like PALP" evidence="3">
    <location>
        <begin position="19"/>
        <end position="105"/>
    </location>
</feature>
<accession>A0ABZ1E655</accession>
<comment type="cofactor">
    <cofactor evidence="1">
        <name>pyridoxal 5'-phosphate</name>
        <dbReference type="ChEBI" id="CHEBI:597326"/>
    </cofactor>
</comment>
<dbReference type="Proteomes" id="UP001623290">
    <property type="component" value="Plasmid unnamed3"/>
</dbReference>
<dbReference type="EMBL" id="CP135446">
    <property type="protein sequence ID" value="WRY35936.1"/>
    <property type="molecule type" value="Genomic_DNA"/>
</dbReference>
<dbReference type="InterPro" id="IPR001926">
    <property type="entry name" value="TrpB-like_PALP"/>
</dbReference>
<evidence type="ECO:0000256" key="1">
    <source>
        <dbReference type="ARBA" id="ARBA00001933"/>
    </source>
</evidence>
<sequence>MTSDLLTDSAFIDVQGLCAARVFLKIEALNPAGSIKIKAARGMISALALAGRTGPQTRLIGSSSGNLGVALAMICAPKGIPFTCALDLNTSESNRKTIKALGAEVGISLSTTARTPKSLPQRPAGEY</sequence>
<dbReference type="RefSeq" id="WP_330628261.1">
    <property type="nucleotide sequence ID" value="NZ_CP135446.1"/>
</dbReference>
<name>A0ABZ1E655_9RHOB</name>
<keyword evidence="2" id="KW-0663">Pyridoxal phosphate</keyword>
<proteinExistence type="predicted"/>
<evidence type="ECO:0000313" key="4">
    <source>
        <dbReference type="EMBL" id="WRY35936.1"/>
    </source>
</evidence>
<evidence type="ECO:0000256" key="2">
    <source>
        <dbReference type="ARBA" id="ARBA00022898"/>
    </source>
</evidence>
<evidence type="ECO:0000313" key="5">
    <source>
        <dbReference type="Proteomes" id="UP001623290"/>
    </source>
</evidence>
<organism evidence="4 5">
    <name type="scientific">Thioclava litoralis</name>
    <dbReference type="NCBI Taxonomy" id="3076557"/>
    <lineage>
        <taxon>Bacteria</taxon>
        <taxon>Pseudomonadati</taxon>
        <taxon>Pseudomonadota</taxon>
        <taxon>Alphaproteobacteria</taxon>
        <taxon>Rhodobacterales</taxon>
        <taxon>Paracoccaceae</taxon>
        <taxon>Thioclava</taxon>
    </lineage>
</organism>
<dbReference type="InterPro" id="IPR050214">
    <property type="entry name" value="Cys_Synth/Cystath_Beta-Synth"/>
</dbReference>
<evidence type="ECO:0000259" key="3">
    <source>
        <dbReference type="Pfam" id="PF00291"/>
    </source>
</evidence>
<dbReference type="PANTHER" id="PTHR10314">
    <property type="entry name" value="CYSTATHIONINE BETA-SYNTHASE"/>
    <property type="match status" value="1"/>
</dbReference>
<dbReference type="Pfam" id="PF00291">
    <property type="entry name" value="PALP"/>
    <property type="match status" value="1"/>
</dbReference>
<reference evidence="4 5" key="1">
    <citation type="submission" date="2023-09" db="EMBL/GenBank/DDBJ databases">
        <title>Thioclava shenzhenensis sp. nov., a multidrug resistant bacteria-antagonizing species isolated from coastal seawater.</title>
        <authorList>
            <person name="Long M."/>
        </authorList>
    </citation>
    <scope>NUCLEOTIDE SEQUENCE [LARGE SCALE GENOMIC DNA]</scope>
    <source>
        <strain evidence="4 5">FTW29</strain>
        <plasmid evidence="4 5">unnamed3</plasmid>
    </source>
</reference>
<protein>
    <submittedName>
        <fullName evidence="4">Pyridoxal-phosphate dependent enzyme</fullName>
    </submittedName>
</protein>
<dbReference type="InterPro" id="IPR036052">
    <property type="entry name" value="TrpB-like_PALP_sf"/>
</dbReference>
<keyword evidence="4" id="KW-0614">Plasmid</keyword>
<dbReference type="SUPFAM" id="SSF53686">
    <property type="entry name" value="Tryptophan synthase beta subunit-like PLP-dependent enzymes"/>
    <property type="match status" value="1"/>
</dbReference>